<keyword evidence="2" id="KW-0812">Transmembrane</keyword>
<dbReference type="EMBL" id="JAJJMB010008071">
    <property type="protein sequence ID" value="KAI3926193.1"/>
    <property type="molecule type" value="Genomic_DNA"/>
</dbReference>
<protein>
    <recommendedName>
        <fullName evidence="5">CHHC U11-48K-type domain-containing protein</fullName>
    </recommendedName>
</protein>
<accession>A0AAD4SY43</accession>
<dbReference type="InterPro" id="IPR051591">
    <property type="entry name" value="UPF0224_FAM112_RNA_Proc"/>
</dbReference>
<reference evidence="3" key="1">
    <citation type="submission" date="2022-04" db="EMBL/GenBank/DDBJ databases">
        <title>A functionally conserved STORR gene fusion in Papaver species that diverged 16.8 million years ago.</title>
        <authorList>
            <person name="Catania T."/>
        </authorList>
    </citation>
    <scope>NUCLEOTIDE SEQUENCE</scope>
    <source>
        <strain evidence="3">S-188037</strain>
    </source>
</reference>
<feature type="transmembrane region" description="Helical" evidence="2">
    <location>
        <begin position="938"/>
        <end position="961"/>
    </location>
</feature>
<proteinExistence type="predicted"/>
<feature type="compositionally biased region" description="Basic and acidic residues" evidence="1">
    <location>
        <begin position="613"/>
        <end position="640"/>
    </location>
</feature>
<evidence type="ECO:0000256" key="1">
    <source>
        <dbReference type="SAM" id="MobiDB-lite"/>
    </source>
</evidence>
<feature type="compositionally biased region" description="Polar residues" evidence="1">
    <location>
        <begin position="587"/>
        <end position="597"/>
    </location>
</feature>
<dbReference type="Proteomes" id="UP001202328">
    <property type="component" value="Unassembled WGS sequence"/>
</dbReference>
<feature type="compositionally biased region" description="Basic and acidic residues" evidence="1">
    <location>
        <begin position="717"/>
        <end position="749"/>
    </location>
</feature>
<sequence>MNPQNPYYNNPSFYFHPPPIPNYQNPNYSHPHQNHHHHQQPILPPNHSSSSTTVTTTNDLNTTLSILKDFINQAKSTLKSLPDPITFKNSPDEFCCCPFNPNHKMLPEFLFHHFLVCTSSPCVINLDILDSLHYPKSIKEKNNESIQPIEESNDEICISVDDYLLDFRSNFFYKECPAVVCSSDFDTNERTLKLPQILYKLCSDFGDEKEDTKVGRRECMKILPSEFWAVRSEMEVWYEFPVSYSHVVNRVCRCLGFAKECEILKWIIMNSPRYGIVIDLHMRDHIYMLFKLCIKAIEHEAYRTYGLLLTGNEGDRELDLKSVRFDCPVLLEVMMWLSSQFTVLYGEVNGKLFSKELLKWCLLNAVSSLLLCPLNEKGGTVCGKEGLDSGCVNDGKDLELVGSIASGNVKLEIPDENFNAEISVYESSVFVSQVTAAVAALHERSLLEEKIKGLRRAGSLPRSQLLKEHLYVSTRAIEERGKRPNYRPILEHDGLLWQRYQNKDSNKSKTREELLAEERDYKRRRMSYRGKKVKRSKTEVLRDIIEVHMNEIKQAGGIGCFIKGSAEAEVFPSGSISVHDMPVVDMLTSNRDSSEPSNRPEYGYGKQSYPHHSVSERSEFVTPKDHISRSSDVIHSHSEQGYESQGQQDQERSIRKNKQDKEYRCRSPENYRSQRSYERHRHPDDQEESGISARKELGTLKDSISRSSGAKHSSIRKGYESHGHHESEDHKRSIRKNKQDKEYRSRSPESYRSWGSHERHRHQRERDDQEGSRSSKYDKGSSVSSHRSRYHDSRSTSSVSNPATDLSEGKNDQISDFNGYNKRRTSERHCDADLTSLQKDLLCIIKGIPGSFRCCLRSLSGFREFLHLYPPMYPQIFYVDIIELILFPHLFKASTFRIEDANEEAIESVELDADQSKDMENQSRYTILISWALSSFNWAAQFIFLLVLAVVSLLGWFPVMVTRLIF</sequence>
<feature type="compositionally biased region" description="Low complexity" evidence="1">
    <location>
        <begin position="45"/>
        <end position="56"/>
    </location>
</feature>
<comment type="caution">
    <text evidence="3">The sequence shown here is derived from an EMBL/GenBank/DDBJ whole genome shotgun (WGS) entry which is preliminary data.</text>
</comment>
<keyword evidence="2" id="KW-1133">Transmembrane helix</keyword>
<evidence type="ECO:0000256" key="2">
    <source>
        <dbReference type="SAM" id="Phobius"/>
    </source>
</evidence>
<feature type="compositionally biased region" description="Basic and acidic residues" evidence="1">
    <location>
        <begin position="649"/>
        <end position="669"/>
    </location>
</feature>
<feature type="compositionally biased region" description="Basic and acidic residues" evidence="1">
    <location>
        <begin position="675"/>
        <end position="684"/>
    </location>
</feature>
<evidence type="ECO:0000313" key="3">
    <source>
        <dbReference type="EMBL" id="KAI3926193.1"/>
    </source>
</evidence>
<evidence type="ECO:0008006" key="5">
    <source>
        <dbReference type="Google" id="ProtNLM"/>
    </source>
</evidence>
<keyword evidence="4" id="KW-1185">Reference proteome</keyword>
<gene>
    <name evidence="3" type="ORF">MKW98_028329</name>
</gene>
<dbReference type="AlphaFoldDB" id="A0AAD4SY43"/>
<evidence type="ECO:0000313" key="4">
    <source>
        <dbReference type="Proteomes" id="UP001202328"/>
    </source>
</evidence>
<name>A0AAD4SY43_9MAGN</name>
<keyword evidence="2" id="KW-0472">Membrane</keyword>
<feature type="region of interest" description="Disordered" evidence="1">
    <location>
        <begin position="24"/>
        <end position="56"/>
    </location>
</feature>
<organism evidence="3 4">
    <name type="scientific">Papaver atlanticum</name>
    <dbReference type="NCBI Taxonomy" id="357466"/>
    <lineage>
        <taxon>Eukaryota</taxon>
        <taxon>Viridiplantae</taxon>
        <taxon>Streptophyta</taxon>
        <taxon>Embryophyta</taxon>
        <taxon>Tracheophyta</taxon>
        <taxon>Spermatophyta</taxon>
        <taxon>Magnoliopsida</taxon>
        <taxon>Ranunculales</taxon>
        <taxon>Papaveraceae</taxon>
        <taxon>Papaveroideae</taxon>
        <taxon>Papaver</taxon>
    </lineage>
</organism>
<feature type="compositionally biased region" description="Basic and acidic residues" evidence="1">
    <location>
        <begin position="764"/>
        <end position="779"/>
    </location>
</feature>
<dbReference type="PANTHER" id="PTHR21402:SF10">
    <property type="entry name" value="U11_U12 SMALL NUCLEAR RIBONUCLEOPROTEIN 48 KDA PROTEIN"/>
    <property type="match status" value="1"/>
</dbReference>
<dbReference type="PANTHER" id="PTHR21402">
    <property type="entry name" value="GAMETOCYTE SPECIFIC FACTOR 1-RELATED"/>
    <property type="match status" value="1"/>
</dbReference>
<feature type="region of interest" description="Disordered" evidence="1">
    <location>
        <begin position="587"/>
        <end position="820"/>
    </location>
</feature>